<evidence type="ECO:0000313" key="3">
    <source>
        <dbReference type="Proteomes" id="UP001589887"/>
    </source>
</evidence>
<feature type="region of interest" description="Disordered" evidence="1">
    <location>
        <begin position="238"/>
        <end position="257"/>
    </location>
</feature>
<dbReference type="RefSeq" id="WP_394319191.1">
    <property type="nucleotide sequence ID" value="NZ_JBHMQV010000009.1"/>
</dbReference>
<evidence type="ECO:0000313" key="2">
    <source>
        <dbReference type="EMBL" id="MFC0844741.1"/>
    </source>
</evidence>
<protein>
    <submittedName>
        <fullName evidence="2">Uncharacterized protein</fullName>
    </submittedName>
</protein>
<feature type="compositionally biased region" description="Pro residues" evidence="1">
    <location>
        <begin position="240"/>
        <end position="250"/>
    </location>
</feature>
<keyword evidence="3" id="KW-1185">Reference proteome</keyword>
<proteinExistence type="predicted"/>
<organism evidence="2 3">
    <name type="scientific">Streptomyces noboritoensis</name>
    <dbReference type="NCBI Taxonomy" id="67337"/>
    <lineage>
        <taxon>Bacteria</taxon>
        <taxon>Bacillati</taxon>
        <taxon>Actinomycetota</taxon>
        <taxon>Actinomycetes</taxon>
        <taxon>Kitasatosporales</taxon>
        <taxon>Streptomycetaceae</taxon>
        <taxon>Streptomyces</taxon>
    </lineage>
</organism>
<gene>
    <name evidence="2" type="ORF">ACFH04_13635</name>
</gene>
<dbReference type="EMBL" id="JBHMQV010000009">
    <property type="protein sequence ID" value="MFC0844741.1"/>
    <property type="molecule type" value="Genomic_DNA"/>
</dbReference>
<comment type="caution">
    <text evidence="2">The sequence shown here is derived from an EMBL/GenBank/DDBJ whole genome shotgun (WGS) entry which is preliminary data.</text>
</comment>
<dbReference type="Proteomes" id="UP001589887">
    <property type="component" value="Unassembled WGS sequence"/>
</dbReference>
<accession>A0ABV6THP8</accession>
<name>A0ABV6THP8_9ACTN</name>
<evidence type="ECO:0000256" key="1">
    <source>
        <dbReference type="SAM" id="MobiDB-lite"/>
    </source>
</evidence>
<reference evidence="2 3" key="1">
    <citation type="submission" date="2024-09" db="EMBL/GenBank/DDBJ databases">
        <authorList>
            <person name="Sun Q."/>
            <person name="Mori K."/>
        </authorList>
    </citation>
    <scope>NUCLEOTIDE SEQUENCE [LARGE SCALE GENOMIC DNA]</scope>
    <source>
        <strain evidence="2 3">JCM 4557</strain>
    </source>
</reference>
<sequence>MPAPRSLPHPHGDRDLESFAAVLAEHLPGTWTTAFHPHAHAQDQLRHAEDVWDLDLVADAIATHPLGQDAHLSGDDGTRLYVTVRPGHDEEFLVAALAPTHLFTPKAFTGVREPDGIAVPADPERAARAITADLLPRYTIALAQVRHHALNPPQPAPDLAVEQVVMVWRDDGSLAATATTRPAAEVLIAEGFVWEAAANAYVLSGDDTRAQAHTVQTAGARLAHLGIPTLLRTAARPAIDAPPPAAPPAPHSTARTR</sequence>